<feature type="compositionally biased region" description="Polar residues" evidence="1">
    <location>
        <begin position="208"/>
        <end position="218"/>
    </location>
</feature>
<dbReference type="PROSITE" id="PS50020">
    <property type="entry name" value="WW_DOMAIN_2"/>
    <property type="match status" value="1"/>
</dbReference>
<evidence type="ECO:0000256" key="1">
    <source>
        <dbReference type="SAM" id="MobiDB-lite"/>
    </source>
</evidence>
<evidence type="ECO:0000259" key="3">
    <source>
        <dbReference type="PROSITE" id="PS50020"/>
    </source>
</evidence>
<dbReference type="Gene3D" id="2.20.70.10">
    <property type="match status" value="1"/>
</dbReference>
<dbReference type="EMBL" id="SNRW01007870">
    <property type="protein sequence ID" value="KAA6380488.1"/>
    <property type="molecule type" value="Genomic_DNA"/>
</dbReference>
<feature type="compositionally biased region" description="Basic and acidic residues" evidence="1">
    <location>
        <begin position="71"/>
        <end position="83"/>
    </location>
</feature>
<protein>
    <recommendedName>
        <fullName evidence="3">WW domain-containing protein</fullName>
    </recommendedName>
</protein>
<feature type="compositionally biased region" description="Basic and acidic residues" evidence="1">
    <location>
        <begin position="178"/>
        <end position="199"/>
    </location>
</feature>
<feature type="compositionally biased region" description="Basic residues" evidence="1">
    <location>
        <begin position="1"/>
        <end position="10"/>
    </location>
</feature>
<name>A0A5J4VD68_9EUKA</name>
<dbReference type="CDD" id="cd00201">
    <property type="entry name" value="WW"/>
    <property type="match status" value="1"/>
</dbReference>
<keyword evidence="2" id="KW-0812">Transmembrane</keyword>
<organism evidence="4 5">
    <name type="scientific">Streblomastix strix</name>
    <dbReference type="NCBI Taxonomy" id="222440"/>
    <lineage>
        <taxon>Eukaryota</taxon>
        <taxon>Metamonada</taxon>
        <taxon>Preaxostyla</taxon>
        <taxon>Oxymonadida</taxon>
        <taxon>Streblomastigidae</taxon>
        <taxon>Streblomastix</taxon>
    </lineage>
</organism>
<feature type="transmembrane region" description="Helical" evidence="2">
    <location>
        <begin position="460"/>
        <end position="487"/>
    </location>
</feature>
<proteinExistence type="predicted"/>
<feature type="compositionally biased region" description="Basic and acidic residues" evidence="1">
    <location>
        <begin position="90"/>
        <end position="104"/>
    </location>
</feature>
<sequence>MSQKSSHKLPRGWYEAFDPNTQMPYYFNERGQTQWEFPEDETISESDNKLLENERSESRKVPSVPKPAEVQNKKEPEKPKETKVAPQKAASKERVESEPEEKKSKVDKKKKHKEETGKRTSPDQKKEEKIKPSKVSTPAPTKVEKESPKRSLSPQQQQQAPQKPKETQKQRSGNQLKQGDDEVTVKQQKETGVRQREATPKLPDNVAQRRSTQPQVLQKPSPLVPSDKKEGLKKDIVKTEIQRRDTNQKLISGKGTQTPKPTTDKNRNEELLFEFSQYDKEKIASGVEYSLVNNAIRLILVPFYNLIALCASIIPQFIWLLLELIVGCVYLSGYKTIDKTGRQSSGDYQTIQIYLIIDAILWLIDIVLSNLLLFFPALKMKKILAQKYNTISSQQDNRKQFALSMSEHQFDQSDSFLISKIKYKNKRAQPGTFEKATSDIGRLISAITSLLDNDKLLKNLAFCGVISYIIFRIAFFIFLIIGTVFVATVNPIYV</sequence>
<comment type="caution">
    <text evidence="4">The sequence shown here is derived from an EMBL/GenBank/DDBJ whole genome shotgun (WGS) entry which is preliminary data.</text>
</comment>
<dbReference type="SUPFAM" id="SSF51045">
    <property type="entry name" value="WW domain"/>
    <property type="match status" value="1"/>
</dbReference>
<feature type="region of interest" description="Disordered" evidence="1">
    <location>
        <begin position="1"/>
        <end position="232"/>
    </location>
</feature>
<dbReference type="InterPro" id="IPR001202">
    <property type="entry name" value="WW_dom"/>
</dbReference>
<evidence type="ECO:0000313" key="5">
    <source>
        <dbReference type="Proteomes" id="UP000324800"/>
    </source>
</evidence>
<keyword evidence="2" id="KW-0472">Membrane</keyword>
<dbReference type="SMART" id="SM00456">
    <property type="entry name" value="WW"/>
    <property type="match status" value="1"/>
</dbReference>
<dbReference type="Pfam" id="PF00397">
    <property type="entry name" value="WW"/>
    <property type="match status" value="1"/>
</dbReference>
<feature type="transmembrane region" description="Helical" evidence="2">
    <location>
        <begin position="353"/>
        <end position="378"/>
    </location>
</feature>
<dbReference type="Proteomes" id="UP000324800">
    <property type="component" value="Unassembled WGS sequence"/>
</dbReference>
<evidence type="ECO:0000313" key="4">
    <source>
        <dbReference type="EMBL" id="KAA6380488.1"/>
    </source>
</evidence>
<feature type="compositionally biased region" description="Basic and acidic residues" evidence="1">
    <location>
        <begin position="113"/>
        <end position="131"/>
    </location>
</feature>
<accession>A0A5J4VD68</accession>
<feature type="domain" description="WW" evidence="3">
    <location>
        <begin position="7"/>
        <end position="40"/>
    </location>
</feature>
<evidence type="ECO:0000256" key="2">
    <source>
        <dbReference type="SAM" id="Phobius"/>
    </source>
</evidence>
<feature type="transmembrane region" description="Helical" evidence="2">
    <location>
        <begin position="306"/>
        <end position="333"/>
    </location>
</feature>
<feature type="compositionally biased region" description="Basic and acidic residues" evidence="1">
    <location>
        <begin position="46"/>
        <end position="60"/>
    </location>
</feature>
<reference evidence="4 5" key="1">
    <citation type="submission" date="2019-03" db="EMBL/GenBank/DDBJ databases">
        <title>Single cell metagenomics reveals metabolic interactions within the superorganism composed of flagellate Streblomastix strix and complex community of Bacteroidetes bacteria on its surface.</title>
        <authorList>
            <person name="Treitli S.C."/>
            <person name="Kolisko M."/>
            <person name="Husnik F."/>
            <person name="Keeling P."/>
            <person name="Hampl V."/>
        </authorList>
    </citation>
    <scope>NUCLEOTIDE SEQUENCE [LARGE SCALE GENOMIC DNA]</scope>
    <source>
        <strain evidence="4">ST1C</strain>
    </source>
</reference>
<keyword evidence="2" id="KW-1133">Transmembrane helix</keyword>
<dbReference type="AlphaFoldDB" id="A0A5J4VD68"/>
<dbReference type="PROSITE" id="PS01159">
    <property type="entry name" value="WW_DOMAIN_1"/>
    <property type="match status" value="1"/>
</dbReference>
<gene>
    <name evidence="4" type="ORF">EZS28_023988</name>
</gene>
<dbReference type="InterPro" id="IPR036020">
    <property type="entry name" value="WW_dom_sf"/>
</dbReference>